<dbReference type="GO" id="GO:0016787">
    <property type="term" value="F:hydrolase activity"/>
    <property type="evidence" value="ECO:0007669"/>
    <property type="project" value="UniProtKB-KW"/>
</dbReference>
<dbReference type="InterPro" id="IPR050228">
    <property type="entry name" value="Carboxylesterase_BioH"/>
</dbReference>
<keyword evidence="1" id="KW-0732">Signal</keyword>
<sequence length="414" mass="44934">MGPCVGLALWQVLVFVVVYLAGLSSATSQTQAPCVGADALAPSCQSRESLHYRDFFYIGGRYIKGTSGPTSGAILVDQIYVEKLTPATGVLQPKPVVFVHPGGTSGASWLNTPDNRKGFASFFLGLGYQVYLLDTQGVGRSSENDISSFPLTPGSTIEEVEKGYTAPETANLYPTAKNHNKWPGSGLRGDPIFEAFAGSIIPVTTNNVALENAVRVAGCKLLSIIGPAFVLAHSFGSFAPILWSNDCPQFLLGSINLEPANTPFQLFASLDPTKLGSFPTRPWGLVNTRLDYDPPVSDPKELQTQPVGQDTRELRRCILQVEPVHKLPKIASVPYLALTSNASVHVTWDHCVIDYLKQVGGNPEWLFLDDLGITGNGLFMHLELNNLEIAKVVHEWILKTLYGERSFSKLGQMV</sequence>
<feature type="chain" id="PRO_5045437855" evidence="1">
    <location>
        <begin position="27"/>
        <end position="414"/>
    </location>
</feature>
<protein>
    <submittedName>
        <fullName evidence="2">Alpha/Beta hydrolase protein</fullName>
    </submittedName>
</protein>
<reference evidence="2 3" key="1">
    <citation type="submission" date="2024-04" db="EMBL/GenBank/DDBJ databases">
        <title>Phyllosticta paracitricarpa is synonymous to the EU quarantine fungus P. citricarpa based on phylogenomic analyses.</title>
        <authorList>
            <consortium name="Lawrence Berkeley National Laboratory"/>
            <person name="Van ingen-buijs V.A."/>
            <person name="Van westerhoven A.C."/>
            <person name="Haridas S."/>
            <person name="Skiadas P."/>
            <person name="Martin F."/>
            <person name="Groenewald J.Z."/>
            <person name="Crous P.W."/>
            <person name="Seidl M.F."/>
        </authorList>
    </citation>
    <scope>NUCLEOTIDE SEQUENCE [LARGE SCALE GENOMIC DNA]</scope>
    <source>
        <strain evidence="2 3">CPC 17464</strain>
    </source>
</reference>
<dbReference type="SUPFAM" id="SSF53474">
    <property type="entry name" value="alpha/beta-Hydrolases"/>
    <property type="match status" value="1"/>
</dbReference>
<evidence type="ECO:0000313" key="2">
    <source>
        <dbReference type="EMBL" id="KAK7539260.1"/>
    </source>
</evidence>
<organism evidence="2 3">
    <name type="scientific">Phyllosticta citribraziliensis</name>
    <dbReference type="NCBI Taxonomy" id="989973"/>
    <lineage>
        <taxon>Eukaryota</taxon>
        <taxon>Fungi</taxon>
        <taxon>Dikarya</taxon>
        <taxon>Ascomycota</taxon>
        <taxon>Pezizomycotina</taxon>
        <taxon>Dothideomycetes</taxon>
        <taxon>Dothideomycetes incertae sedis</taxon>
        <taxon>Botryosphaeriales</taxon>
        <taxon>Phyllostictaceae</taxon>
        <taxon>Phyllosticta</taxon>
    </lineage>
</organism>
<gene>
    <name evidence="2" type="ORF">J3D65DRAFT_550175</name>
</gene>
<dbReference type="RefSeq" id="XP_066656531.1">
    <property type="nucleotide sequence ID" value="XM_066796987.1"/>
</dbReference>
<keyword evidence="2" id="KW-0378">Hydrolase</keyword>
<feature type="signal peptide" evidence="1">
    <location>
        <begin position="1"/>
        <end position="26"/>
    </location>
</feature>
<keyword evidence="3" id="KW-1185">Reference proteome</keyword>
<dbReference type="PANTHER" id="PTHR43194">
    <property type="entry name" value="HYDROLASE ALPHA/BETA FOLD FAMILY"/>
    <property type="match status" value="1"/>
</dbReference>
<dbReference type="EMBL" id="JBBPEH010000004">
    <property type="protein sequence ID" value="KAK7539260.1"/>
    <property type="molecule type" value="Genomic_DNA"/>
</dbReference>
<proteinExistence type="predicted"/>
<dbReference type="InterPro" id="IPR029058">
    <property type="entry name" value="AB_hydrolase_fold"/>
</dbReference>
<dbReference type="Proteomes" id="UP001360953">
    <property type="component" value="Unassembled WGS sequence"/>
</dbReference>
<dbReference type="GeneID" id="92029893"/>
<evidence type="ECO:0000313" key="3">
    <source>
        <dbReference type="Proteomes" id="UP001360953"/>
    </source>
</evidence>
<accession>A0ABR1LVP6</accession>
<dbReference type="Gene3D" id="3.40.50.1820">
    <property type="entry name" value="alpha/beta hydrolase"/>
    <property type="match status" value="1"/>
</dbReference>
<dbReference type="PANTHER" id="PTHR43194:SF4">
    <property type="entry name" value="AB HYDROLASE-1 DOMAIN-CONTAINING PROTEIN"/>
    <property type="match status" value="1"/>
</dbReference>
<evidence type="ECO:0000256" key="1">
    <source>
        <dbReference type="SAM" id="SignalP"/>
    </source>
</evidence>
<comment type="caution">
    <text evidence="2">The sequence shown here is derived from an EMBL/GenBank/DDBJ whole genome shotgun (WGS) entry which is preliminary data.</text>
</comment>
<dbReference type="CDD" id="cd12809">
    <property type="entry name" value="Esterase_713_like-2"/>
    <property type="match status" value="1"/>
</dbReference>
<name>A0ABR1LVP6_9PEZI</name>